<reference evidence="1 2" key="1">
    <citation type="submission" date="2015-01" db="EMBL/GenBank/DDBJ databases">
        <title>Evolution of Trichinella species and genotypes.</title>
        <authorList>
            <person name="Korhonen P.K."/>
            <person name="Edoardo P."/>
            <person name="Giuseppe L.R."/>
            <person name="Gasser R.B."/>
        </authorList>
    </citation>
    <scope>NUCLEOTIDE SEQUENCE [LARGE SCALE GENOMIC DNA]</scope>
    <source>
        <strain evidence="1">ISS37</strain>
    </source>
</reference>
<name>A0A0V0RZ24_9BILA</name>
<dbReference type="EMBL" id="JYDL01000055">
    <property type="protein sequence ID" value="KRX19758.1"/>
    <property type="molecule type" value="Genomic_DNA"/>
</dbReference>
<accession>A0A0V0RZ24</accession>
<sequence>MSDKMDKLGRWLLGANSNQMKEQMKNVGCKMRKWNRMLCKRGPETAVDQIYRQRALGCRLRCQWTKDVLIWKKKDERRRLCGRRTTAFPVFVVENLAAVGDYLMGQK</sequence>
<evidence type="ECO:0000313" key="2">
    <source>
        <dbReference type="Proteomes" id="UP000054630"/>
    </source>
</evidence>
<proteinExistence type="predicted"/>
<comment type="caution">
    <text evidence="1">The sequence shown here is derived from an EMBL/GenBank/DDBJ whole genome shotgun (WGS) entry which is preliminary data.</text>
</comment>
<dbReference type="Proteomes" id="UP000054630">
    <property type="component" value="Unassembled WGS sequence"/>
</dbReference>
<gene>
    <name evidence="1" type="ORF">T07_8896</name>
</gene>
<dbReference type="AlphaFoldDB" id="A0A0V0RZ24"/>
<organism evidence="1 2">
    <name type="scientific">Trichinella nelsoni</name>
    <dbReference type="NCBI Taxonomy" id="6336"/>
    <lineage>
        <taxon>Eukaryota</taxon>
        <taxon>Metazoa</taxon>
        <taxon>Ecdysozoa</taxon>
        <taxon>Nematoda</taxon>
        <taxon>Enoplea</taxon>
        <taxon>Dorylaimia</taxon>
        <taxon>Trichinellida</taxon>
        <taxon>Trichinellidae</taxon>
        <taxon>Trichinella</taxon>
    </lineage>
</organism>
<keyword evidence="2" id="KW-1185">Reference proteome</keyword>
<evidence type="ECO:0000313" key="1">
    <source>
        <dbReference type="EMBL" id="KRX19758.1"/>
    </source>
</evidence>
<protein>
    <submittedName>
        <fullName evidence="1">Uncharacterized protein</fullName>
    </submittedName>
</protein>